<gene>
    <name evidence="6" type="ORF">DCAF_LOCUS22081</name>
</gene>
<comment type="caution">
    <text evidence="6">The sequence shown here is derived from an EMBL/GenBank/DDBJ whole genome shotgun (WGS) entry which is preliminary data.</text>
</comment>
<dbReference type="SUPFAM" id="SSF82704">
    <property type="entry name" value="AlbA-like"/>
    <property type="match status" value="1"/>
</dbReference>
<accession>A0AAV1SEZ4</accession>
<name>A0AAV1SEZ4_9ROSI</name>
<dbReference type="Gene3D" id="3.30.110.20">
    <property type="entry name" value="Alba-like domain"/>
    <property type="match status" value="1"/>
</dbReference>
<dbReference type="Pfam" id="PF01918">
    <property type="entry name" value="Alba"/>
    <property type="match status" value="1"/>
</dbReference>
<evidence type="ECO:0000256" key="3">
    <source>
        <dbReference type="ARBA" id="ARBA00023242"/>
    </source>
</evidence>
<feature type="region of interest" description="Disordered" evidence="4">
    <location>
        <begin position="222"/>
        <end position="261"/>
    </location>
</feature>
<dbReference type="AlphaFoldDB" id="A0AAV1SEZ4"/>
<feature type="domain" description="DNA/RNA-binding protein Alba-like" evidence="5">
    <location>
        <begin position="19"/>
        <end position="68"/>
    </location>
</feature>
<dbReference type="GO" id="GO:0003723">
    <property type="term" value="F:RNA binding"/>
    <property type="evidence" value="ECO:0007669"/>
    <property type="project" value="TreeGrafter"/>
</dbReference>
<dbReference type="InterPro" id="IPR051958">
    <property type="entry name" value="Alba-like_NAB"/>
</dbReference>
<sequence length="261" mass="28416">MDRYTRVEKPKPESPINENEIRITSGGPVRNYISYATSLLQEKHVKEIVLKAMGQAISKTVSVAENIKVGLPFKLIFLNHQYLSPCSPLPVKKHVELTSCVYPNTAEKSSFAPRYCHQLNTPGLNDYNHLIFQRAEQNVSRTHMAGDVVEGEDGTGAGVDMDMETIRVAIKETIREITKGAIRETIKNNPQFTLSPIDNGGYSNWGRGGGRGRSWGYRGTGYERGRGGGGRGGGGGGRGYGRGRGRGRMGNHPRGGGGNQA</sequence>
<dbReference type="InterPro" id="IPR036882">
    <property type="entry name" value="Alba-like_dom_sf"/>
</dbReference>
<evidence type="ECO:0000256" key="2">
    <source>
        <dbReference type="ARBA" id="ARBA00008018"/>
    </source>
</evidence>
<reference evidence="6 7" key="1">
    <citation type="submission" date="2024-01" db="EMBL/GenBank/DDBJ databases">
        <authorList>
            <person name="Waweru B."/>
        </authorList>
    </citation>
    <scope>NUCLEOTIDE SEQUENCE [LARGE SCALE GENOMIC DNA]</scope>
</reference>
<evidence type="ECO:0000259" key="5">
    <source>
        <dbReference type="Pfam" id="PF01918"/>
    </source>
</evidence>
<dbReference type="PANTHER" id="PTHR13516">
    <property type="entry name" value="RIBONUCLEASE P SUBUNIT P25"/>
    <property type="match status" value="1"/>
</dbReference>
<evidence type="ECO:0000313" key="7">
    <source>
        <dbReference type="Proteomes" id="UP001314170"/>
    </source>
</evidence>
<comment type="subcellular location">
    <subcellularLocation>
        <location evidence="1">Nucleus</location>
    </subcellularLocation>
</comment>
<keyword evidence="7" id="KW-1185">Reference proteome</keyword>
<evidence type="ECO:0000313" key="6">
    <source>
        <dbReference type="EMBL" id="CAK7349367.1"/>
    </source>
</evidence>
<keyword evidence="3" id="KW-0539">Nucleus</keyword>
<protein>
    <recommendedName>
        <fullName evidence="5">DNA/RNA-binding protein Alba-like domain-containing protein</fullName>
    </recommendedName>
</protein>
<dbReference type="InterPro" id="IPR002775">
    <property type="entry name" value="DNA/RNA-bd_Alba-like"/>
</dbReference>
<evidence type="ECO:0000256" key="1">
    <source>
        <dbReference type="ARBA" id="ARBA00004123"/>
    </source>
</evidence>
<dbReference type="EMBL" id="CAWUPB010001173">
    <property type="protein sequence ID" value="CAK7349367.1"/>
    <property type="molecule type" value="Genomic_DNA"/>
</dbReference>
<feature type="compositionally biased region" description="Basic residues" evidence="4">
    <location>
        <begin position="241"/>
        <end position="251"/>
    </location>
</feature>
<evidence type="ECO:0000256" key="4">
    <source>
        <dbReference type="SAM" id="MobiDB-lite"/>
    </source>
</evidence>
<organism evidence="6 7">
    <name type="scientific">Dovyalis caffra</name>
    <dbReference type="NCBI Taxonomy" id="77055"/>
    <lineage>
        <taxon>Eukaryota</taxon>
        <taxon>Viridiplantae</taxon>
        <taxon>Streptophyta</taxon>
        <taxon>Embryophyta</taxon>
        <taxon>Tracheophyta</taxon>
        <taxon>Spermatophyta</taxon>
        <taxon>Magnoliopsida</taxon>
        <taxon>eudicotyledons</taxon>
        <taxon>Gunneridae</taxon>
        <taxon>Pentapetalae</taxon>
        <taxon>rosids</taxon>
        <taxon>fabids</taxon>
        <taxon>Malpighiales</taxon>
        <taxon>Salicaceae</taxon>
        <taxon>Flacourtieae</taxon>
        <taxon>Dovyalis</taxon>
    </lineage>
</organism>
<dbReference type="Proteomes" id="UP001314170">
    <property type="component" value="Unassembled WGS sequence"/>
</dbReference>
<dbReference type="PANTHER" id="PTHR13516:SF3">
    <property type="entry name" value="ALBA DNA_RNA-BINDING PROTEIN"/>
    <property type="match status" value="1"/>
</dbReference>
<feature type="compositionally biased region" description="Gly residues" evidence="4">
    <location>
        <begin position="227"/>
        <end position="240"/>
    </location>
</feature>
<comment type="similarity">
    <text evidence="2">Belongs to the histone-like Alba family.</text>
</comment>
<proteinExistence type="inferred from homology"/>
<dbReference type="GO" id="GO:0005634">
    <property type="term" value="C:nucleus"/>
    <property type="evidence" value="ECO:0007669"/>
    <property type="project" value="UniProtKB-SubCell"/>
</dbReference>